<reference evidence="3" key="1">
    <citation type="submission" date="2021-03" db="EMBL/GenBank/DDBJ databases">
        <authorList>
            <person name="Bekaert M."/>
        </authorList>
    </citation>
    <scope>NUCLEOTIDE SEQUENCE</scope>
</reference>
<dbReference type="OrthoDB" id="5962960at2759"/>
<dbReference type="Proteomes" id="UP000683360">
    <property type="component" value="Unassembled WGS sequence"/>
</dbReference>
<keyword evidence="4" id="KW-1185">Reference proteome</keyword>
<feature type="domain" description="Death" evidence="2">
    <location>
        <begin position="745"/>
        <end position="818"/>
    </location>
</feature>
<dbReference type="SUPFAM" id="SSF47986">
    <property type="entry name" value="DEATH domain"/>
    <property type="match status" value="1"/>
</dbReference>
<dbReference type="Gene3D" id="1.10.533.10">
    <property type="entry name" value="Death Domain, Fas"/>
    <property type="match status" value="1"/>
</dbReference>
<organism evidence="3 4">
    <name type="scientific">Mytilus edulis</name>
    <name type="common">Blue mussel</name>
    <dbReference type="NCBI Taxonomy" id="6550"/>
    <lineage>
        <taxon>Eukaryota</taxon>
        <taxon>Metazoa</taxon>
        <taxon>Spiralia</taxon>
        <taxon>Lophotrochozoa</taxon>
        <taxon>Mollusca</taxon>
        <taxon>Bivalvia</taxon>
        <taxon>Autobranchia</taxon>
        <taxon>Pteriomorphia</taxon>
        <taxon>Mytilida</taxon>
        <taxon>Mytiloidea</taxon>
        <taxon>Mytilidae</taxon>
        <taxon>Mytilinae</taxon>
        <taxon>Mytilus</taxon>
    </lineage>
</organism>
<evidence type="ECO:0000259" key="2">
    <source>
        <dbReference type="PROSITE" id="PS50017"/>
    </source>
</evidence>
<name>A0A8S3SIW6_MYTED</name>
<accession>A0A8S3SIW6</accession>
<dbReference type="AlphaFoldDB" id="A0A8S3SIW6"/>
<evidence type="ECO:0000256" key="1">
    <source>
        <dbReference type="SAM" id="MobiDB-lite"/>
    </source>
</evidence>
<dbReference type="InterPro" id="IPR027417">
    <property type="entry name" value="P-loop_NTPase"/>
</dbReference>
<feature type="region of interest" description="Disordered" evidence="1">
    <location>
        <begin position="838"/>
        <end position="910"/>
    </location>
</feature>
<dbReference type="PANTHER" id="PTHR47679">
    <property type="entry name" value="PROTEIN TORNADO 1"/>
    <property type="match status" value="1"/>
</dbReference>
<dbReference type="PANTHER" id="PTHR47679:SF2">
    <property type="entry name" value="C-TERMINAL OF ROC (COR) DOMAIN-CONTAINING PROTEIN"/>
    <property type="match status" value="1"/>
</dbReference>
<dbReference type="Pfam" id="PF00531">
    <property type="entry name" value="Death"/>
    <property type="match status" value="1"/>
</dbReference>
<comment type="caution">
    <text evidence="3">The sequence shown here is derived from an EMBL/GenBank/DDBJ whole genome shotgun (WGS) entry which is preliminary data.</text>
</comment>
<dbReference type="InterPro" id="IPR036388">
    <property type="entry name" value="WH-like_DNA-bd_sf"/>
</dbReference>
<sequence>MVTGQFAVGKSSLVKLLAGDVVPEGRHPTDGISLLEGRCGLDVETRSWIYIDPETYDALDVVYNKVLMTSVEEDERKEEKTPKKPHLPDSNLVRSDGKVMTAGPSQQPLAAKPLSPQISDSESKRIPELKTHMKSKMTKEEIRKRMEKVLKSGNYKMKVGRLIFWDFGGQYVYYTTHQTFMTFRALFLVVFDGSKGLHEVVPDVLCFPGQHMTPTPAVFLQHWVNSILTYCKVVYVGIPKILFVATHKDKIPVEDVESRREELYNGVDELFKDHEGRNHLVLTQRIFVNARDNTDTEIEVLKKAITELTFEHPCWGEKMPNACVPLELEIAELVAEGKQILSLEDVEELNAISKVSVLSPEQLKDFLHFHHSLGKLVYFDTPQLKDFVIINPLLMVEVMRSFVTDKVFWPEEREFRKLSKEYILAEQRRYDTITGSRLPVENFFVPCMVTERNTTSFMDKECTAERAICLAFLFKGTIIPPALPNRLISACLSMWTVKQYEGRQLLFSGFIGLSFDKSHDIVVCVEGNKILLYIVHRTSSGLIVPDIATGVKECLVTTMERISDFYQSTIHAKRSKQSIFHIEYSCSKLHCFISEEEALQTSEWVCDEHKLTHRDGNWLVWNQDKKKEQCEQNCPGLSEDALNQIPSDIELLRFSMKCPSGQMFELVTYLEISDEWDDITLNYPTNIKLAKFLVLSNMKEKKIKFKALEEAMTKMNLSTHVLCQVRRVRKAETDIPVDYLDLIPTDEILDTLAPQIGQVFFQLGTAIGLSIANLENIQSNNPRDLAAQNREVLFTWKEEKSVKPSLQVLVQALFNIGRGTTCLEEIMRNIDINTLKASEESGHKSKGAIPKQITVKHVPATLKSDKQTPRQGNITRPSRIHAAVKKVTPTTKRNLGQTNLPPKGKRSDKS</sequence>
<dbReference type="EMBL" id="CAJPWZ010001675">
    <property type="protein sequence ID" value="CAG2221104.1"/>
    <property type="molecule type" value="Genomic_DNA"/>
</dbReference>
<dbReference type="InterPro" id="IPR011029">
    <property type="entry name" value="DEATH-like_dom_sf"/>
</dbReference>
<feature type="compositionally biased region" description="Polar residues" evidence="1">
    <location>
        <begin position="888"/>
        <end position="900"/>
    </location>
</feature>
<dbReference type="SUPFAM" id="SSF52540">
    <property type="entry name" value="P-loop containing nucleoside triphosphate hydrolases"/>
    <property type="match status" value="1"/>
</dbReference>
<feature type="region of interest" description="Disordered" evidence="1">
    <location>
        <begin position="72"/>
        <end position="122"/>
    </location>
</feature>
<dbReference type="Gene3D" id="3.40.50.300">
    <property type="entry name" value="P-loop containing nucleotide triphosphate hydrolases"/>
    <property type="match status" value="1"/>
</dbReference>
<dbReference type="CDD" id="cd01670">
    <property type="entry name" value="Death"/>
    <property type="match status" value="1"/>
</dbReference>
<evidence type="ECO:0000313" key="4">
    <source>
        <dbReference type="Proteomes" id="UP000683360"/>
    </source>
</evidence>
<dbReference type="Gene3D" id="1.10.10.10">
    <property type="entry name" value="Winged helix-like DNA-binding domain superfamily/Winged helix DNA-binding domain"/>
    <property type="match status" value="1"/>
</dbReference>
<gene>
    <name evidence="3" type="ORF">MEDL_34544</name>
</gene>
<dbReference type="InterPro" id="IPR000488">
    <property type="entry name" value="Death_dom"/>
</dbReference>
<dbReference type="PROSITE" id="PS50017">
    <property type="entry name" value="DEATH_DOMAIN"/>
    <property type="match status" value="1"/>
</dbReference>
<protein>
    <recommendedName>
        <fullName evidence="2">Death domain-containing protein</fullName>
    </recommendedName>
</protein>
<proteinExistence type="predicted"/>
<evidence type="ECO:0000313" key="3">
    <source>
        <dbReference type="EMBL" id="CAG2221104.1"/>
    </source>
</evidence>
<dbReference type="GO" id="GO:0007165">
    <property type="term" value="P:signal transduction"/>
    <property type="evidence" value="ECO:0007669"/>
    <property type="project" value="InterPro"/>
</dbReference>